<dbReference type="EMBL" id="LAZR01028097">
    <property type="protein sequence ID" value="KKL63635.1"/>
    <property type="molecule type" value="Genomic_DNA"/>
</dbReference>
<protein>
    <submittedName>
        <fullName evidence="1">Uncharacterized protein</fullName>
    </submittedName>
</protein>
<organism evidence="1">
    <name type="scientific">marine sediment metagenome</name>
    <dbReference type="NCBI Taxonomy" id="412755"/>
    <lineage>
        <taxon>unclassified sequences</taxon>
        <taxon>metagenomes</taxon>
        <taxon>ecological metagenomes</taxon>
    </lineage>
</organism>
<sequence length="39" mass="4402">MPPEVQAEDTLALGVARKDAPPAKVQQVMLQIHLVKRHW</sequence>
<dbReference type="AlphaFoldDB" id="A0A0F9G248"/>
<evidence type="ECO:0000313" key="1">
    <source>
        <dbReference type="EMBL" id="KKL63635.1"/>
    </source>
</evidence>
<accession>A0A0F9G248</accession>
<name>A0A0F9G248_9ZZZZ</name>
<gene>
    <name evidence="1" type="ORF">LCGC14_2173100</name>
</gene>
<proteinExistence type="predicted"/>
<reference evidence="1" key="1">
    <citation type="journal article" date="2015" name="Nature">
        <title>Complex archaea that bridge the gap between prokaryotes and eukaryotes.</title>
        <authorList>
            <person name="Spang A."/>
            <person name="Saw J.H."/>
            <person name="Jorgensen S.L."/>
            <person name="Zaremba-Niedzwiedzka K."/>
            <person name="Martijn J."/>
            <person name="Lind A.E."/>
            <person name="van Eijk R."/>
            <person name="Schleper C."/>
            <person name="Guy L."/>
            <person name="Ettema T.J."/>
        </authorList>
    </citation>
    <scope>NUCLEOTIDE SEQUENCE</scope>
</reference>
<comment type="caution">
    <text evidence="1">The sequence shown here is derived from an EMBL/GenBank/DDBJ whole genome shotgun (WGS) entry which is preliminary data.</text>
</comment>